<dbReference type="OMA" id="IGRSPPN"/>
<dbReference type="PANTHER" id="PTHR31471">
    <property type="entry name" value="OS02G0116800 PROTEIN"/>
    <property type="match status" value="1"/>
</dbReference>
<keyword evidence="6" id="KW-1185">Reference proteome</keyword>
<dbReference type="Gramene" id="mRNA:HanXRQr2_Chr16g0735301">
    <property type="protein sequence ID" value="mRNA:HanXRQr2_Chr16g0735301"/>
    <property type="gene ID" value="HanXRQr2_Chr16g0735301"/>
</dbReference>
<dbReference type="FunCoup" id="A0A251RYC3">
    <property type="interactions" value="1701"/>
</dbReference>
<feature type="region of interest" description="Disordered" evidence="2">
    <location>
        <begin position="81"/>
        <end position="204"/>
    </location>
</feature>
<evidence type="ECO:0000313" key="5">
    <source>
        <dbReference type="EMBL" id="OTF91203.1"/>
    </source>
</evidence>
<dbReference type="Proteomes" id="UP000215914">
    <property type="component" value="Chromosome 16"/>
</dbReference>
<reference evidence="5" key="2">
    <citation type="submission" date="2017-02" db="EMBL/GenBank/DDBJ databases">
        <title>Sunflower complete genome.</title>
        <authorList>
            <person name="Langlade N."/>
            <person name="Munos S."/>
        </authorList>
    </citation>
    <scope>NUCLEOTIDE SEQUENCE [LARGE SCALE GENOMIC DNA]</scope>
    <source>
        <tissue evidence="5">Leaves</tissue>
    </source>
</reference>
<dbReference type="PANTHER" id="PTHR31471:SF92">
    <property type="entry name" value="REMORIN FAMILY PROTEIN-RELATED"/>
    <property type="match status" value="1"/>
</dbReference>
<reference evidence="4 6" key="1">
    <citation type="journal article" date="2017" name="Nature">
        <title>The sunflower genome provides insights into oil metabolism, flowering and Asterid evolution.</title>
        <authorList>
            <person name="Badouin H."/>
            <person name="Gouzy J."/>
            <person name="Grassa C.J."/>
            <person name="Murat F."/>
            <person name="Staton S.E."/>
            <person name="Cottret L."/>
            <person name="Lelandais-Briere C."/>
            <person name="Owens G.L."/>
            <person name="Carrere S."/>
            <person name="Mayjonade B."/>
            <person name="Legrand L."/>
            <person name="Gill N."/>
            <person name="Kane N.C."/>
            <person name="Bowers J.E."/>
            <person name="Hubner S."/>
            <person name="Bellec A."/>
            <person name="Berard A."/>
            <person name="Berges H."/>
            <person name="Blanchet N."/>
            <person name="Boniface M.C."/>
            <person name="Brunel D."/>
            <person name="Catrice O."/>
            <person name="Chaidir N."/>
            <person name="Claudel C."/>
            <person name="Donnadieu C."/>
            <person name="Faraut T."/>
            <person name="Fievet G."/>
            <person name="Helmstetter N."/>
            <person name="King M."/>
            <person name="Knapp S.J."/>
            <person name="Lai Z."/>
            <person name="Le Paslier M.C."/>
            <person name="Lippi Y."/>
            <person name="Lorenzon L."/>
            <person name="Mandel J.R."/>
            <person name="Marage G."/>
            <person name="Marchand G."/>
            <person name="Marquand E."/>
            <person name="Bret-Mestries E."/>
            <person name="Morien E."/>
            <person name="Nambeesan S."/>
            <person name="Nguyen T."/>
            <person name="Pegot-Espagnet P."/>
            <person name="Pouilly N."/>
            <person name="Raftis F."/>
            <person name="Sallet E."/>
            <person name="Schiex T."/>
            <person name="Thomas J."/>
            <person name="Vandecasteele C."/>
            <person name="Vares D."/>
            <person name="Vear F."/>
            <person name="Vautrin S."/>
            <person name="Crespi M."/>
            <person name="Mangin B."/>
            <person name="Burke J.M."/>
            <person name="Salse J."/>
            <person name="Munos S."/>
            <person name="Vincourt P."/>
            <person name="Rieseberg L.H."/>
            <person name="Langlade N.B."/>
        </authorList>
    </citation>
    <scope>NUCLEOTIDE SEQUENCE [LARGE SCALE GENOMIC DNA]</scope>
    <source>
        <strain evidence="6">cv. SF193</strain>
        <tissue evidence="4">Leaves</tissue>
    </source>
</reference>
<feature type="compositionally biased region" description="Basic and acidic residues" evidence="2">
    <location>
        <begin position="132"/>
        <end position="152"/>
    </location>
</feature>
<dbReference type="InterPro" id="IPR005516">
    <property type="entry name" value="Remorin_C"/>
</dbReference>
<dbReference type="OrthoDB" id="648416at2759"/>
<dbReference type="EMBL" id="CM007905">
    <property type="protein sequence ID" value="OTF91203.1"/>
    <property type="molecule type" value="Genomic_DNA"/>
</dbReference>
<gene>
    <name evidence="5" type="ORF">HannXRQ_Chr16g0508151</name>
    <name evidence="4" type="ORF">HanXRQr2_Chr16g0735301</name>
</gene>
<dbReference type="Pfam" id="PF03763">
    <property type="entry name" value="Remorin_C"/>
    <property type="match status" value="1"/>
</dbReference>
<feature type="compositionally biased region" description="Polar residues" evidence="2">
    <location>
        <begin position="113"/>
        <end position="127"/>
    </location>
</feature>
<evidence type="ECO:0000313" key="4">
    <source>
        <dbReference type="EMBL" id="KAF5758946.1"/>
    </source>
</evidence>
<feature type="compositionally biased region" description="Polar residues" evidence="2">
    <location>
        <begin position="155"/>
        <end position="184"/>
    </location>
</feature>
<dbReference type="STRING" id="4232.A0A251RYC3"/>
<proteinExistence type="inferred from homology"/>
<feature type="region of interest" description="Disordered" evidence="2">
    <location>
        <begin position="253"/>
        <end position="277"/>
    </location>
</feature>
<dbReference type="AlphaFoldDB" id="A0A251RYC3"/>
<comment type="similarity">
    <text evidence="1">Belongs to the remorin family.</text>
</comment>
<evidence type="ECO:0000256" key="2">
    <source>
        <dbReference type="SAM" id="MobiDB-lite"/>
    </source>
</evidence>
<feature type="compositionally biased region" description="Polar residues" evidence="2">
    <location>
        <begin position="194"/>
        <end position="203"/>
    </location>
</feature>
<accession>A0A251RYC3</accession>
<feature type="compositionally biased region" description="Polar residues" evidence="2">
    <location>
        <begin position="542"/>
        <end position="553"/>
    </location>
</feature>
<feature type="domain" description="Remorin C-terminal" evidence="3">
    <location>
        <begin position="464"/>
        <end position="548"/>
    </location>
</feature>
<evidence type="ECO:0000313" key="6">
    <source>
        <dbReference type="Proteomes" id="UP000215914"/>
    </source>
</evidence>
<feature type="compositionally biased region" description="Low complexity" evidence="2">
    <location>
        <begin position="392"/>
        <end position="411"/>
    </location>
</feature>
<sequence length="584" mass="64412">MQQFTFQDHNFNITSSQSRSSYGGAGARDASPDSVIFSNFSLLSSSASASVDRCSSASDVVDRDSLVSAMSLHLSGRAFRDFSTSRGPDLDPNNDSTVHSRKVEKAKSIIDGENNQTLDSARSSFSQAVKDCQNRKSRSEILRKKSDRRRPPSLDLNNQLPNMTSSSPRLPMKSSVSNRQTSMFPSPVTPKYSPANSGIQKGWSSERVPLHTNTNRRQVSSVLTSYNSGKTLPSKWEDAERWICSPVAGDGAFRPSVKQPQRRPKAKSGPLWPRRSAYNNSTYSPTVHMFDGGSVNLGSLFPGSPFSSGVNAGDGLSVRYHNQLDNSGNFPSLNEPCLARSLSLHGCSESLSESLLRITQDGRTGCVTDAATNISRDVSRRDMATQMSPDGSPYSSPRRRNSNSISMSTSILPVEETRSSKAEMRDVQVDDQVGFSRWSMKTRSQIPARRSASEMMDGWKRKSLEARSADWDVSEMTKNLSKVKREEAKITAWENLQKAKAEAAIRKLEMKLEKKRSSSMDKIMNKLRSNQKKAQEMRGSVLSKQTHDQVSPRSSSSSSSHKVISLIRTPQIGSISGCFTCHAF</sequence>
<dbReference type="InParanoid" id="A0A251RYC3"/>
<protein>
    <submittedName>
        <fullName evidence="4 5">Remorin</fullName>
    </submittedName>
</protein>
<dbReference type="EMBL" id="MNCJ02000331">
    <property type="protein sequence ID" value="KAF5758946.1"/>
    <property type="molecule type" value="Genomic_DNA"/>
</dbReference>
<organism evidence="5 6">
    <name type="scientific">Helianthus annuus</name>
    <name type="common">Common sunflower</name>
    <dbReference type="NCBI Taxonomy" id="4232"/>
    <lineage>
        <taxon>Eukaryota</taxon>
        <taxon>Viridiplantae</taxon>
        <taxon>Streptophyta</taxon>
        <taxon>Embryophyta</taxon>
        <taxon>Tracheophyta</taxon>
        <taxon>Spermatophyta</taxon>
        <taxon>Magnoliopsida</taxon>
        <taxon>eudicotyledons</taxon>
        <taxon>Gunneridae</taxon>
        <taxon>Pentapetalae</taxon>
        <taxon>asterids</taxon>
        <taxon>campanulids</taxon>
        <taxon>Asterales</taxon>
        <taxon>Asteraceae</taxon>
        <taxon>Asteroideae</taxon>
        <taxon>Heliantheae alliance</taxon>
        <taxon>Heliantheae</taxon>
        <taxon>Helianthus</taxon>
    </lineage>
</organism>
<reference evidence="4" key="3">
    <citation type="submission" date="2020-06" db="EMBL/GenBank/DDBJ databases">
        <title>Helianthus annuus Genome sequencing and assembly Release 2.</title>
        <authorList>
            <person name="Gouzy J."/>
            <person name="Langlade N."/>
            <person name="Munos S."/>
        </authorList>
    </citation>
    <scope>NUCLEOTIDE SEQUENCE</scope>
    <source>
        <tissue evidence="4">Leaves</tissue>
    </source>
</reference>
<evidence type="ECO:0000256" key="1">
    <source>
        <dbReference type="ARBA" id="ARBA00005711"/>
    </source>
</evidence>
<feature type="region of interest" description="Disordered" evidence="2">
    <location>
        <begin position="379"/>
        <end position="425"/>
    </location>
</feature>
<evidence type="ECO:0000259" key="3">
    <source>
        <dbReference type="Pfam" id="PF03763"/>
    </source>
</evidence>
<feature type="compositionally biased region" description="Basic and acidic residues" evidence="2">
    <location>
        <begin position="101"/>
        <end position="110"/>
    </location>
</feature>
<name>A0A251RYC3_HELAN</name>
<feature type="compositionally biased region" description="Basic and acidic residues" evidence="2">
    <location>
        <begin position="415"/>
        <end position="425"/>
    </location>
</feature>
<feature type="region of interest" description="Disordered" evidence="2">
    <location>
        <begin position="529"/>
        <end position="563"/>
    </location>
</feature>